<feature type="domain" description="Peptidase S11 D-alanyl-D-alanine carboxypeptidase A N-terminal" evidence="2">
    <location>
        <begin position="115"/>
        <end position="309"/>
    </location>
</feature>
<comment type="caution">
    <text evidence="3">The sequence shown here is derived from an EMBL/GenBank/DDBJ whole genome shotgun (WGS) entry which is preliminary data.</text>
</comment>
<dbReference type="InterPro" id="IPR001967">
    <property type="entry name" value="Peptidase_S11_N"/>
</dbReference>
<reference evidence="3 4" key="1">
    <citation type="journal article" date="2019" name="Int. J. Syst. Evol. Microbiol.">
        <title>The Global Catalogue of Microorganisms (GCM) 10K type strain sequencing project: providing services to taxonomists for standard genome sequencing and annotation.</title>
        <authorList>
            <consortium name="The Broad Institute Genomics Platform"/>
            <consortium name="The Broad Institute Genome Sequencing Center for Infectious Disease"/>
            <person name="Wu L."/>
            <person name="Ma J."/>
        </authorList>
    </citation>
    <scope>NUCLEOTIDE SEQUENCE [LARGE SCALE GENOMIC DNA]</scope>
    <source>
        <strain evidence="3 4">JCM 14900</strain>
    </source>
</reference>
<name>A0ABN2PY60_9MICO</name>
<keyword evidence="4" id="KW-1185">Reference proteome</keyword>
<proteinExistence type="predicted"/>
<dbReference type="RefSeq" id="WP_248152055.1">
    <property type="nucleotide sequence ID" value="NZ_BAAAOF010000008.1"/>
</dbReference>
<dbReference type="InterPro" id="IPR012338">
    <property type="entry name" value="Beta-lactam/transpept-like"/>
</dbReference>
<dbReference type="EMBL" id="BAAAOF010000008">
    <property type="protein sequence ID" value="GAA1938016.1"/>
    <property type="molecule type" value="Genomic_DNA"/>
</dbReference>
<protein>
    <recommendedName>
        <fullName evidence="2">Peptidase S11 D-alanyl-D-alanine carboxypeptidase A N-terminal domain-containing protein</fullName>
    </recommendedName>
</protein>
<gene>
    <name evidence="3" type="ORF">GCM10009775_32640</name>
</gene>
<sequence>MTLHDESREEFAELDELMATGAGAVAVDPQVRRSRRIRALIVTGVIVAVVLASIGGYVGWALTAPLPAPEASTSTPVDRAWDPAAIPLPTDGSTAISVSGGEEYLGESASGIWLSSGTTEPRSIASITKIVTALVILDAHPIPEGEAGPNITFSKADHDLYDKYYVMGATIAAMPTGATMPLRSALGAMIIPSACNYAEAVANWAFGSQSAFLEATRAWLAAHGLTGTTIVEPTGISPGNTSTPADVLAIGKLAAANPVVAEIAATPSLPQLGGAPTTNALLGTSGITGLKTGNLGDGSYNFLYTATLDVGIDEPLQVTGVVLGGQTRQSVNNGVIGVLDGIRAGFKRLAVTSEGDQLGALTTPWGSSARIVAGADAKILVWSDTTATASVKMQTPRTFAEGEVVGELTWTAGPSSVRVPVVIDGTIEPPTDWWRLTHPGELGG</sequence>
<dbReference type="Proteomes" id="UP001501343">
    <property type="component" value="Unassembled WGS sequence"/>
</dbReference>
<keyword evidence="1" id="KW-0812">Transmembrane</keyword>
<evidence type="ECO:0000313" key="3">
    <source>
        <dbReference type="EMBL" id="GAA1938016.1"/>
    </source>
</evidence>
<dbReference type="Gene3D" id="3.40.710.10">
    <property type="entry name" value="DD-peptidase/beta-lactamase superfamily"/>
    <property type="match status" value="1"/>
</dbReference>
<dbReference type="SUPFAM" id="SSF56601">
    <property type="entry name" value="beta-lactamase/transpeptidase-like"/>
    <property type="match status" value="1"/>
</dbReference>
<dbReference type="Pfam" id="PF00768">
    <property type="entry name" value="Peptidase_S11"/>
    <property type="match status" value="1"/>
</dbReference>
<organism evidence="3 4">
    <name type="scientific">Microbacterium aoyamense</name>
    <dbReference type="NCBI Taxonomy" id="344166"/>
    <lineage>
        <taxon>Bacteria</taxon>
        <taxon>Bacillati</taxon>
        <taxon>Actinomycetota</taxon>
        <taxon>Actinomycetes</taxon>
        <taxon>Micrococcales</taxon>
        <taxon>Microbacteriaceae</taxon>
        <taxon>Microbacterium</taxon>
    </lineage>
</organism>
<evidence type="ECO:0000259" key="2">
    <source>
        <dbReference type="Pfam" id="PF00768"/>
    </source>
</evidence>
<accession>A0ABN2PY60</accession>
<keyword evidence="1" id="KW-1133">Transmembrane helix</keyword>
<feature type="transmembrane region" description="Helical" evidence="1">
    <location>
        <begin position="39"/>
        <end position="62"/>
    </location>
</feature>
<keyword evidence="1" id="KW-0472">Membrane</keyword>
<evidence type="ECO:0000256" key="1">
    <source>
        <dbReference type="SAM" id="Phobius"/>
    </source>
</evidence>
<evidence type="ECO:0000313" key="4">
    <source>
        <dbReference type="Proteomes" id="UP001501343"/>
    </source>
</evidence>